<name>A0ABY6LUB4_9ARAC</name>
<dbReference type="Pfam" id="PF00665">
    <property type="entry name" value="rve"/>
    <property type="match status" value="1"/>
</dbReference>
<dbReference type="PANTHER" id="PTHR37984:SF13">
    <property type="entry name" value="RIBONUCLEASE H"/>
    <property type="match status" value="1"/>
</dbReference>
<reference evidence="2 3" key="1">
    <citation type="submission" date="2022-03" db="EMBL/GenBank/DDBJ databases">
        <title>A chromosomal length assembly of Cordylochernes scorpioides.</title>
        <authorList>
            <person name="Zeh D."/>
            <person name="Zeh J."/>
        </authorList>
    </citation>
    <scope>NUCLEOTIDE SEQUENCE [LARGE SCALE GENOMIC DNA]</scope>
    <source>
        <strain evidence="2">IN4F17</strain>
        <tissue evidence="2">Whole Body</tissue>
    </source>
</reference>
<dbReference type="InterPro" id="IPR050951">
    <property type="entry name" value="Retrovirus_Pol_polyprotein"/>
</dbReference>
<dbReference type="InterPro" id="IPR012337">
    <property type="entry name" value="RNaseH-like_sf"/>
</dbReference>
<feature type="domain" description="Integrase catalytic" evidence="1">
    <location>
        <begin position="11"/>
        <end position="185"/>
    </location>
</feature>
<dbReference type="Gene3D" id="3.30.420.10">
    <property type="entry name" value="Ribonuclease H-like superfamily/Ribonuclease H"/>
    <property type="match status" value="2"/>
</dbReference>
<accession>A0ABY6LUB4</accession>
<organism evidence="2 3">
    <name type="scientific">Cordylochernes scorpioides</name>
    <dbReference type="NCBI Taxonomy" id="51811"/>
    <lineage>
        <taxon>Eukaryota</taxon>
        <taxon>Metazoa</taxon>
        <taxon>Ecdysozoa</taxon>
        <taxon>Arthropoda</taxon>
        <taxon>Chelicerata</taxon>
        <taxon>Arachnida</taxon>
        <taxon>Pseudoscorpiones</taxon>
        <taxon>Cheliferoidea</taxon>
        <taxon>Chernetidae</taxon>
        <taxon>Cordylochernes</taxon>
    </lineage>
</organism>
<keyword evidence="3" id="KW-1185">Reference proteome</keyword>
<evidence type="ECO:0000313" key="2">
    <source>
        <dbReference type="EMBL" id="UYV84854.1"/>
    </source>
</evidence>
<sequence>MPPATISEWTWPEKPWHRLHLDLAGPFMGRMFLVLVDAYSKLIEIFIIKDITRKTIISHLREILARIGLPQYFVTDNGRQFISGEFEQFTKMNGIRHTKTSPYNPSTNGLAERYVREFKTRLRKNNGKDDLETNLQSFLFAHRAFPQTVIKEFPGGTANEEKFKIKILEFNTKMRNPREVFHEAENPPKKTTAIFLDLTSAFDRVWREKLREKLHNIGTYSLESRRQNKNNLDRHFGNEEPEDEISLTTCGLVDPPFSENEVKLTAFKFGKRKSSGPEGIDNTVVKALGREVHNHSSERGVRGGLDGGLNKGAWVLFVALDIDGAFNSMSWNKLMGNLMDMGCPDYLCSLVRDFLRDRRISLSFGGRKLERNCARGCPQGSCCGPILWNILVNTVFQEELPEGARLVLYADDQFLIIEAASRAKAEKDQKVATNLERVQRTGALRITGGYRTTSSEAFLVLAGLILLGLKLEEETIRQKIWENREYALGLEAGALESKRDPRKPPQWLPKWNWSPGGPTGIGTEVFTDCSKSGTNTGAGVMIFTNGELIFQESLTLRVDELVFSAELVAIRVALRVCAEKNFSPDRLYSDCVSALVAINLEKGQLAHQIIQELEMMTRAPELPWFSRHSLIEDLFLRREERLCLSIVYRDSVFLEENIAINTAVKFLRGGTNRLQATSLSVESRVHRRRINARRIFQKFGVAALNEHIEKHWFQNLKTEDISLCDAPRSDQFSGLNKKALKTDIEEENSLKR</sequence>
<protein>
    <submittedName>
        <fullName evidence="2">K02A2.6-like</fullName>
    </submittedName>
</protein>
<dbReference type="InterPro" id="IPR000477">
    <property type="entry name" value="RT_dom"/>
</dbReference>
<evidence type="ECO:0000259" key="1">
    <source>
        <dbReference type="PROSITE" id="PS50994"/>
    </source>
</evidence>
<dbReference type="EMBL" id="CP092886">
    <property type="protein sequence ID" value="UYV84854.1"/>
    <property type="molecule type" value="Genomic_DNA"/>
</dbReference>
<evidence type="ECO:0000313" key="3">
    <source>
        <dbReference type="Proteomes" id="UP001235939"/>
    </source>
</evidence>
<gene>
    <name evidence="2" type="ORF">LAZ67_X003721</name>
</gene>
<dbReference type="SUPFAM" id="SSF53098">
    <property type="entry name" value="Ribonuclease H-like"/>
    <property type="match status" value="1"/>
</dbReference>
<dbReference type="Proteomes" id="UP001235939">
    <property type="component" value="Chromosome X"/>
</dbReference>
<dbReference type="Pfam" id="PF00078">
    <property type="entry name" value="RVT_1"/>
    <property type="match status" value="1"/>
</dbReference>
<dbReference type="PANTHER" id="PTHR37984">
    <property type="entry name" value="PROTEIN CBG26694"/>
    <property type="match status" value="1"/>
</dbReference>
<dbReference type="InterPro" id="IPR001584">
    <property type="entry name" value="Integrase_cat-core"/>
</dbReference>
<dbReference type="PROSITE" id="PS50994">
    <property type="entry name" value="INTEGRASE"/>
    <property type="match status" value="1"/>
</dbReference>
<proteinExistence type="predicted"/>
<dbReference type="InterPro" id="IPR036397">
    <property type="entry name" value="RNaseH_sf"/>
</dbReference>